<organism evidence="3">
    <name type="scientific">Anopheles darlingi</name>
    <name type="common">Mosquito</name>
    <dbReference type="NCBI Taxonomy" id="43151"/>
    <lineage>
        <taxon>Eukaryota</taxon>
        <taxon>Metazoa</taxon>
        <taxon>Ecdysozoa</taxon>
        <taxon>Arthropoda</taxon>
        <taxon>Hexapoda</taxon>
        <taxon>Insecta</taxon>
        <taxon>Pterygota</taxon>
        <taxon>Neoptera</taxon>
        <taxon>Endopterygota</taxon>
        <taxon>Diptera</taxon>
        <taxon>Nematocera</taxon>
        <taxon>Culicoidea</taxon>
        <taxon>Culicidae</taxon>
        <taxon>Anophelinae</taxon>
        <taxon>Anopheles</taxon>
    </lineage>
</organism>
<feature type="compositionally biased region" description="Low complexity" evidence="1">
    <location>
        <begin position="50"/>
        <end position="89"/>
    </location>
</feature>
<keyword evidence="5" id="KW-1185">Reference proteome</keyword>
<evidence type="ECO:0000256" key="1">
    <source>
        <dbReference type="SAM" id="MobiDB-lite"/>
    </source>
</evidence>
<dbReference type="eggNOG" id="ENOG502TB5A">
    <property type="taxonomic scope" value="Eukaryota"/>
</dbReference>
<reference evidence="3" key="2">
    <citation type="submission" date="2010-05" db="EMBL/GenBank/DDBJ databases">
        <authorList>
            <person name="Almeida L.G."/>
            <person name="Nicolas M.F."/>
            <person name="Souza R.C."/>
            <person name="Vasconcelos A.T.R."/>
        </authorList>
    </citation>
    <scope>NUCLEOTIDE SEQUENCE</scope>
</reference>
<keyword evidence="2" id="KW-0732">Signal</keyword>
<evidence type="ECO:0000313" key="3">
    <source>
        <dbReference type="EMBL" id="ETN62611.1"/>
    </source>
</evidence>
<dbReference type="VEuPathDB" id="VectorBase:ADAC005693"/>
<dbReference type="VEuPathDB" id="VectorBase:ADAR2_008671"/>
<sequence length="174" mass="19061">MAPYRCFTLMIVAVALSVIVLSDALTIQELRQQIIKQRFAERFGTTTTTAATTTTSNATTANETTTTSNATTTGATSTNTSSSSNTTTTEPSLVDQYRDQVRQEAIQKALEKALARAASNWIEGEHFYADEPRHRANDWSNTQVITVRQGLVTDVTQLLRAMTLMTMTTTTKTA</sequence>
<name>W5JEV1_ANODA</name>
<dbReference type="Proteomes" id="UP000000673">
    <property type="component" value="Unassembled WGS sequence"/>
</dbReference>
<reference evidence="3" key="3">
    <citation type="journal article" date="2013" name="Nucleic Acids Res.">
        <title>The genome of Anopheles darlingi, the main neotropical malaria vector.</title>
        <authorList>
            <person name="Marinotti O."/>
            <person name="Cerqueira G.C."/>
            <person name="de Almeida L.G."/>
            <person name="Ferro M.I."/>
            <person name="Loreto E.L."/>
            <person name="Zaha A."/>
            <person name="Teixeira S.M."/>
            <person name="Wespiser A.R."/>
            <person name="Almeida E Silva A."/>
            <person name="Schlindwein A.D."/>
            <person name="Pacheco A.C."/>
            <person name="Silva A.L."/>
            <person name="Graveley B.R."/>
            <person name="Walenz B.P."/>
            <person name="Lima Bde A."/>
            <person name="Ribeiro C.A."/>
            <person name="Nunes-Silva C.G."/>
            <person name="de Carvalho C.R."/>
            <person name="Soares C.M."/>
            <person name="de Menezes C.B."/>
            <person name="Matiolli C."/>
            <person name="Caffrey D."/>
            <person name="Araujo D.A."/>
            <person name="de Oliveira D.M."/>
            <person name="Golenbock D."/>
            <person name="Grisard E.C."/>
            <person name="Fantinatti-Garboggini F."/>
            <person name="de Carvalho F.M."/>
            <person name="Barcellos F.G."/>
            <person name="Prosdocimi F."/>
            <person name="May G."/>
            <person name="Azevedo Junior G.M."/>
            <person name="Guimaraes G.M."/>
            <person name="Goldman G.H."/>
            <person name="Padilha I.Q."/>
            <person name="Batista Jda S."/>
            <person name="Ferro J.A."/>
            <person name="Ribeiro J.M."/>
            <person name="Fietto J.L."/>
            <person name="Dabbas K.M."/>
            <person name="Cerdeira L."/>
            <person name="Agnez-Lima L.F."/>
            <person name="Brocchi M."/>
            <person name="de Carvalho M.O."/>
            <person name="Teixeira Mde M."/>
            <person name="Diniz Maia Mde M."/>
            <person name="Goldman M.H."/>
            <person name="Cruz Schneider M.P."/>
            <person name="Felipe M.S."/>
            <person name="Hungria M."/>
            <person name="Nicolas M.F."/>
            <person name="Pereira M."/>
            <person name="Montes M.A."/>
            <person name="Cantao M.E."/>
            <person name="Vincentz M."/>
            <person name="Rafael M.S."/>
            <person name="Silverman N."/>
            <person name="Stoco P.H."/>
            <person name="Souza R.C."/>
            <person name="Vicentini R."/>
            <person name="Gazzinelli R.T."/>
            <person name="Neves Rde O."/>
            <person name="Silva R."/>
            <person name="Astolfi-Filho S."/>
            <person name="Maciel T.E."/>
            <person name="Urmenyi T.P."/>
            <person name="Tadei W.P."/>
            <person name="Camargo E.P."/>
            <person name="de Vasconcelos A.T."/>
        </authorList>
    </citation>
    <scope>NUCLEOTIDE SEQUENCE</scope>
</reference>
<reference evidence="3 5" key="1">
    <citation type="journal article" date="2010" name="BMC Genomics">
        <title>Combination of measures distinguishes pre-miRNAs from other stem-loops in the genome of the newly sequenced Anopheles darlingi.</title>
        <authorList>
            <person name="Mendes N.D."/>
            <person name="Freitas A.T."/>
            <person name="Vasconcelos A.T."/>
            <person name="Sagot M.F."/>
        </authorList>
    </citation>
    <scope>NUCLEOTIDE SEQUENCE</scope>
</reference>
<dbReference type="EMBL" id="ADMH02001417">
    <property type="protein sequence ID" value="ETN62611.1"/>
    <property type="molecule type" value="Genomic_DNA"/>
</dbReference>
<accession>W5JEV1</accession>
<evidence type="ECO:0000313" key="5">
    <source>
        <dbReference type="Proteomes" id="UP000000673"/>
    </source>
</evidence>
<evidence type="ECO:0000313" key="4">
    <source>
        <dbReference type="EnsemblMetazoa" id="ADAC005693-PA"/>
    </source>
</evidence>
<proteinExistence type="predicted"/>
<reference evidence="4" key="4">
    <citation type="submission" date="2015-06" db="UniProtKB">
        <authorList>
            <consortium name="EnsemblMetazoa"/>
        </authorList>
    </citation>
    <scope>IDENTIFICATION</scope>
</reference>
<evidence type="ECO:0000256" key="2">
    <source>
        <dbReference type="SAM" id="SignalP"/>
    </source>
</evidence>
<feature type="signal peptide" evidence="2">
    <location>
        <begin position="1"/>
        <end position="24"/>
    </location>
</feature>
<gene>
    <name evidence="3" type="ORF">AND_005693</name>
</gene>
<dbReference type="HOGENOM" id="CLU_1541382_0_0_1"/>
<dbReference type="AlphaFoldDB" id="W5JEV1"/>
<dbReference type="EnsemblMetazoa" id="ADAC005693-RA">
    <property type="protein sequence ID" value="ADAC005693-PA"/>
    <property type="gene ID" value="ADAC005693"/>
</dbReference>
<feature type="chain" id="PRO_5010850215" evidence="2">
    <location>
        <begin position="25"/>
        <end position="174"/>
    </location>
</feature>
<protein>
    <submittedName>
        <fullName evidence="3 4">Uncharacterized protein</fullName>
    </submittedName>
</protein>
<feature type="region of interest" description="Disordered" evidence="1">
    <location>
        <begin position="50"/>
        <end position="94"/>
    </location>
</feature>